<proteinExistence type="predicted"/>
<dbReference type="EMBL" id="JBBDGL010000001">
    <property type="protein sequence ID" value="MEJ1155138.1"/>
    <property type="molecule type" value="Genomic_DNA"/>
</dbReference>
<evidence type="ECO:0000313" key="3">
    <source>
        <dbReference type="Proteomes" id="UP001368654"/>
    </source>
</evidence>
<keyword evidence="1" id="KW-0812">Transmembrane</keyword>
<reference evidence="2 3" key="1">
    <citation type="submission" date="2024-02" db="EMBL/GenBank/DDBJ databases">
        <authorList>
            <person name="Saticioglu I.B."/>
        </authorList>
    </citation>
    <scope>NUCLEOTIDE SEQUENCE [LARGE SCALE GENOMIC DNA]</scope>
    <source>
        <strain evidence="2 3">Mu-86</strain>
    </source>
</reference>
<evidence type="ECO:0000256" key="1">
    <source>
        <dbReference type="SAM" id="Phobius"/>
    </source>
</evidence>
<keyword evidence="3" id="KW-1185">Reference proteome</keyword>
<organism evidence="2 3">
    <name type="scientific">Microbacterium marmarense</name>
    <dbReference type="NCBI Taxonomy" id="3122051"/>
    <lineage>
        <taxon>Bacteria</taxon>
        <taxon>Bacillati</taxon>
        <taxon>Actinomycetota</taxon>
        <taxon>Actinomycetes</taxon>
        <taxon>Micrococcales</taxon>
        <taxon>Microbacteriaceae</taxon>
        <taxon>Microbacterium</taxon>
    </lineage>
</organism>
<sequence length="185" mass="19351">MSAPTAAPVLPGATATDAPVASRTGLAIAIAVARILMGFYFFWAFIDKAFGLGFATPAERAWINGGNPTLGYLSGATESPLASVFAAIAGNPVVNVIFMAGLLGVGVALMLGIGVRIGTIAGAAMLFFMYLAEFPLTLTGATNPIMDSHITDITVMAIVFFGVYGQLFSLAPKWREIVGDKTWLW</sequence>
<keyword evidence="1" id="KW-1133">Transmembrane helix</keyword>
<feature type="transmembrane region" description="Helical" evidence="1">
    <location>
        <begin position="97"/>
        <end position="130"/>
    </location>
</feature>
<dbReference type="RefSeq" id="WP_337337547.1">
    <property type="nucleotide sequence ID" value="NZ_JBBDGL010000001.1"/>
</dbReference>
<name>A0ABU8LTE6_9MICO</name>
<keyword evidence="1" id="KW-0472">Membrane</keyword>
<comment type="caution">
    <text evidence="2">The sequence shown here is derived from an EMBL/GenBank/DDBJ whole genome shotgun (WGS) entry which is preliminary data.</text>
</comment>
<dbReference type="Proteomes" id="UP001368654">
    <property type="component" value="Unassembled WGS sequence"/>
</dbReference>
<accession>A0ABU8LTE6</accession>
<protein>
    <recommendedName>
        <fullName evidence="4">Thiosulfate dehydrogenase [quinone] large subunit</fullName>
    </recommendedName>
</protein>
<evidence type="ECO:0000313" key="2">
    <source>
        <dbReference type="EMBL" id="MEJ1155138.1"/>
    </source>
</evidence>
<gene>
    <name evidence="2" type="ORF">WDU96_05930</name>
</gene>
<feature type="transmembrane region" description="Helical" evidence="1">
    <location>
        <begin position="25"/>
        <end position="46"/>
    </location>
</feature>
<evidence type="ECO:0008006" key="4">
    <source>
        <dbReference type="Google" id="ProtNLM"/>
    </source>
</evidence>
<feature type="transmembrane region" description="Helical" evidence="1">
    <location>
        <begin position="150"/>
        <end position="171"/>
    </location>
</feature>